<keyword evidence="1" id="KW-1133">Transmembrane helix</keyword>
<protein>
    <submittedName>
        <fullName evidence="2">Low affinity iron permease</fullName>
    </submittedName>
</protein>
<evidence type="ECO:0000313" key="2">
    <source>
        <dbReference type="EMBL" id="TWI28160.1"/>
    </source>
</evidence>
<dbReference type="Proteomes" id="UP000316225">
    <property type="component" value="Unassembled WGS sequence"/>
</dbReference>
<accession>A0A562N7T5</accession>
<dbReference type="AlphaFoldDB" id="A0A562N7T5"/>
<name>A0A562N7T5_9RHOB</name>
<dbReference type="Pfam" id="PF04120">
    <property type="entry name" value="Iron_permease"/>
    <property type="match status" value="1"/>
</dbReference>
<dbReference type="EMBL" id="VLKU01000016">
    <property type="protein sequence ID" value="TWI28160.1"/>
    <property type="molecule type" value="Genomic_DNA"/>
</dbReference>
<comment type="caution">
    <text evidence="2">The sequence shown here is derived from an EMBL/GenBank/DDBJ whole genome shotgun (WGS) entry which is preliminary data.</text>
</comment>
<keyword evidence="3" id="KW-1185">Reference proteome</keyword>
<keyword evidence="1" id="KW-0472">Membrane</keyword>
<gene>
    <name evidence="2" type="ORF">IQ24_03777</name>
</gene>
<dbReference type="GO" id="GO:0055085">
    <property type="term" value="P:transmembrane transport"/>
    <property type="evidence" value="ECO:0007669"/>
    <property type="project" value="InterPro"/>
</dbReference>
<feature type="transmembrane region" description="Helical" evidence="1">
    <location>
        <begin position="12"/>
        <end position="33"/>
    </location>
</feature>
<dbReference type="RefSeq" id="WP_145400005.1">
    <property type="nucleotide sequence ID" value="NZ_VLKU01000016.1"/>
</dbReference>
<evidence type="ECO:0000256" key="1">
    <source>
        <dbReference type="SAM" id="Phobius"/>
    </source>
</evidence>
<organism evidence="2 3">
    <name type="scientific">Paracoccus sulfuroxidans</name>
    <dbReference type="NCBI Taxonomy" id="384678"/>
    <lineage>
        <taxon>Bacteria</taxon>
        <taxon>Pseudomonadati</taxon>
        <taxon>Pseudomonadota</taxon>
        <taxon>Alphaproteobacteria</taxon>
        <taxon>Rhodobacterales</taxon>
        <taxon>Paracoccaceae</taxon>
        <taxon>Paracoccus</taxon>
    </lineage>
</organism>
<reference evidence="2 3" key="1">
    <citation type="journal article" date="2015" name="Stand. Genomic Sci.">
        <title>Genomic Encyclopedia of Bacterial and Archaeal Type Strains, Phase III: the genomes of soil and plant-associated and newly described type strains.</title>
        <authorList>
            <person name="Whitman W.B."/>
            <person name="Woyke T."/>
            <person name="Klenk H.P."/>
            <person name="Zhou Y."/>
            <person name="Lilburn T.G."/>
            <person name="Beck B.J."/>
            <person name="De Vos P."/>
            <person name="Vandamme P."/>
            <person name="Eisen J.A."/>
            <person name="Garrity G."/>
            <person name="Hugenholtz P."/>
            <person name="Kyrpides N.C."/>
        </authorList>
    </citation>
    <scope>NUCLEOTIDE SEQUENCE [LARGE SCALE GENOMIC DNA]</scope>
    <source>
        <strain evidence="2 3">CGMCC 1.5364</strain>
    </source>
</reference>
<evidence type="ECO:0000313" key="3">
    <source>
        <dbReference type="Proteomes" id="UP000316225"/>
    </source>
</evidence>
<dbReference type="InterPro" id="IPR007251">
    <property type="entry name" value="Iron_permease_Fet4"/>
</dbReference>
<keyword evidence="1" id="KW-0812">Transmembrane</keyword>
<sequence>MERLFTRVAGRIAYWAGSPIAFALCIVFVLIWLVSGPVFGFSDSWQLIINTSTTIITFMIVFLVQNTQNRDIEPRRVCRRLHVWMPRFMQG</sequence>
<proteinExistence type="predicted"/>
<dbReference type="OrthoDB" id="119761at2"/>
<feature type="transmembrane region" description="Helical" evidence="1">
    <location>
        <begin position="45"/>
        <end position="64"/>
    </location>
</feature>